<dbReference type="EMBL" id="KX364409">
    <property type="protein sequence ID" value="AOZ60604.1"/>
    <property type="molecule type" value="Genomic_DNA"/>
</dbReference>
<geneLocation type="plasmid" evidence="1">
    <name>pAsa8</name>
</geneLocation>
<organism evidence="1">
    <name type="scientific">Aeromonas salmonicida subsp. salmonicida</name>
    <dbReference type="NCBI Taxonomy" id="29491"/>
    <lineage>
        <taxon>Bacteria</taxon>
        <taxon>Pseudomonadati</taxon>
        <taxon>Pseudomonadota</taxon>
        <taxon>Gammaproteobacteria</taxon>
        <taxon>Aeromonadales</taxon>
        <taxon>Aeromonadaceae</taxon>
        <taxon>Aeromonas</taxon>
    </lineage>
</organism>
<proteinExistence type="predicted"/>
<protein>
    <submittedName>
        <fullName evidence="1">Uncharacterized protein</fullName>
    </submittedName>
</protein>
<evidence type="ECO:0000313" key="1">
    <source>
        <dbReference type="EMBL" id="AOZ60604.1"/>
    </source>
</evidence>
<dbReference type="RefSeq" id="WP_137736234.1">
    <property type="nucleotide sequence ID" value="NZ_KX364409.1"/>
</dbReference>
<keyword evidence="1" id="KW-0614">Plasmid</keyword>
<dbReference type="AlphaFoldDB" id="A0A1I9S212"/>
<sequence>MLPSNFQESLRVRQVKLIPYREGWIWQSRSPAFYEYGHPLPTQDAAWQSAAAVLQQHGIVKWQASEAYWVSREVVAVVEVREVAGHRLQVVDSYYVDGRCIAASELQHCNVDSLGHAISVALQYDGAFKRVMSSSPAILHELSGEDLALFSCRQGWAPKCVVHAAQRAAAQKKQ</sequence>
<reference evidence="1" key="1">
    <citation type="journal article" date="2016" name="Sci. Rep.">
        <title>Diversity of antibiotic-resistance genes in Canadian isolates of Aeromonas salmonicida subsp. salmonicida: dominance of pSN254b and discovery of pAsa8.</title>
        <authorList>
            <person name="Trudel M.V."/>
            <person name="Vincent A.T."/>
            <person name="Attere S.A."/>
            <person name="Labbe M."/>
            <person name="Derome N."/>
            <person name="Culley A.I."/>
            <person name="Charette S.J."/>
        </authorList>
    </citation>
    <scope>NUCLEOTIDE SEQUENCE</scope>
    <source>
        <strain evidence="1">M16474-11</strain>
        <plasmid evidence="1">pAsa8</plasmid>
    </source>
</reference>
<name>A0A1I9S212_AERSS</name>
<accession>A0A1I9S212</accession>